<dbReference type="AlphaFoldDB" id="A0A1L7XLF4"/>
<evidence type="ECO:0000256" key="1">
    <source>
        <dbReference type="SAM" id="MobiDB-lite"/>
    </source>
</evidence>
<gene>
    <name evidence="2" type="ORF">PAC_15785</name>
</gene>
<feature type="compositionally biased region" description="Basic and acidic residues" evidence="1">
    <location>
        <begin position="1"/>
        <end position="10"/>
    </location>
</feature>
<evidence type="ECO:0000313" key="2">
    <source>
        <dbReference type="EMBL" id="CZR65885.1"/>
    </source>
</evidence>
<name>A0A1L7XLF4_9HELO</name>
<feature type="region of interest" description="Disordered" evidence="1">
    <location>
        <begin position="1"/>
        <end position="25"/>
    </location>
</feature>
<organism evidence="2 3">
    <name type="scientific">Phialocephala subalpina</name>
    <dbReference type="NCBI Taxonomy" id="576137"/>
    <lineage>
        <taxon>Eukaryota</taxon>
        <taxon>Fungi</taxon>
        <taxon>Dikarya</taxon>
        <taxon>Ascomycota</taxon>
        <taxon>Pezizomycotina</taxon>
        <taxon>Leotiomycetes</taxon>
        <taxon>Helotiales</taxon>
        <taxon>Mollisiaceae</taxon>
        <taxon>Phialocephala</taxon>
        <taxon>Phialocephala fortinii species complex</taxon>
    </lineage>
</organism>
<keyword evidence="3" id="KW-1185">Reference proteome</keyword>
<protein>
    <recommendedName>
        <fullName evidence="4">SnoaL-like domain-containing protein</fullName>
    </recommendedName>
</protein>
<proteinExistence type="predicted"/>
<dbReference type="STRING" id="576137.A0A1L7XLF4"/>
<evidence type="ECO:0008006" key="4">
    <source>
        <dbReference type="Google" id="ProtNLM"/>
    </source>
</evidence>
<reference evidence="2 3" key="1">
    <citation type="submission" date="2016-03" db="EMBL/GenBank/DDBJ databases">
        <authorList>
            <person name="Ploux O."/>
        </authorList>
    </citation>
    <scope>NUCLEOTIDE SEQUENCE [LARGE SCALE GENOMIC DNA]</scope>
    <source>
        <strain evidence="2 3">UAMH 11012</strain>
    </source>
</reference>
<sequence length="202" mass="22681">MAFAEGPKREPRNRKTTRPPQDRKVLLRETASSFCQALLQDPPLPPSDLIRRFFVPDLTADSSKSTLVSASDFARITEHGPEWARTRLPFLGRTFIGHEDCISYFTLLSETLKMHMGPDTFPGVESGGYVVDPKATVEDDDLEGVEAEGIVSVVGKARFESVKTGKAWEEKFIYRFSGFDREGKIGHWEIWADPLSAWVACE</sequence>
<evidence type="ECO:0000313" key="3">
    <source>
        <dbReference type="Proteomes" id="UP000184330"/>
    </source>
</evidence>
<dbReference type="EMBL" id="FJOG01000033">
    <property type="protein sequence ID" value="CZR65885.1"/>
    <property type="molecule type" value="Genomic_DNA"/>
</dbReference>
<dbReference type="OrthoDB" id="3352776at2759"/>
<accession>A0A1L7XLF4</accession>
<dbReference type="Proteomes" id="UP000184330">
    <property type="component" value="Unassembled WGS sequence"/>
</dbReference>